<feature type="domain" description="Response regulatory" evidence="3">
    <location>
        <begin position="11"/>
        <end position="122"/>
    </location>
</feature>
<accession>A0ABW0RWN1</accession>
<gene>
    <name evidence="4" type="ORF">ACFPO9_08705</name>
</gene>
<feature type="modified residue" description="4-aspartylphosphate" evidence="2">
    <location>
        <position position="61"/>
    </location>
</feature>
<dbReference type="RefSeq" id="WP_379769539.1">
    <property type="nucleotide sequence ID" value="NZ_JBHSMZ010000005.1"/>
</dbReference>
<dbReference type="PANTHER" id="PTHR44591:SF3">
    <property type="entry name" value="RESPONSE REGULATORY DOMAIN-CONTAINING PROTEIN"/>
    <property type="match status" value="1"/>
</dbReference>
<sequence>MSGMSGHVCSKILLVDDEPDGAEFAATLFGAHGLIVLVAHSAQEALQILHDQNDIDAVLTDVMMPTMGGLELAKAIHQEYPQIKIVLMSGYAAPEQLNAEERAYSFAEKPYRIEHVLKLLRA</sequence>
<evidence type="ECO:0000256" key="1">
    <source>
        <dbReference type="ARBA" id="ARBA00022553"/>
    </source>
</evidence>
<evidence type="ECO:0000313" key="4">
    <source>
        <dbReference type="EMBL" id="MFC5548589.1"/>
    </source>
</evidence>
<dbReference type="PANTHER" id="PTHR44591">
    <property type="entry name" value="STRESS RESPONSE REGULATOR PROTEIN 1"/>
    <property type="match status" value="1"/>
</dbReference>
<dbReference type="SMART" id="SM00448">
    <property type="entry name" value="REC"/>
    <property type="match status" value="1"/>
</dbReference>
<dbReference type="CDD" id="cd00156">
    <property type="entry name" value="REC"/>
    <property type="match status" value="1"/>
</dbReference>
<evidence type="ECO:0000313" key="5">
    <source>
        <dbReference type="Proteomes" id="UP001596086"/>
    </source>
</evidence>
<organism evidence="4 5">
    <name type="scientific">Massilia aerilata</name>
    <dbReference type="NCBI Taxonomy" id="453817"/>
    <lineage>
        <taxon>Bacteria</taxon>
        <taxon>Pseudomonadati</taxon>
        <taxon>Pseudomonadota</taxon>
        <taxon>Betaproteobacteria</taxon>
        <taxon>Burkholderiales</taxon>
        <taxon>Oxalobacteraceae</taxon>
        <taxon>Telluria group</taxon>
        <taxon>Massilia</taxon>
    </lineage>
</organism>
<dbReference type="Gene3D" id="3.40.50.2300">
    <property type="match status" value="1"/>
</dbReference>
<dbReference type="Proteomes" id="UP001596086">
    <property type="component" value="Unassembled WGS sequence"/>
</dbReference>
<dbReference type="EMBL" id="JBHSMZ010000005">
    <property type="protein sequence ID" value="MFC5548589.1"/>
    <property type="molecule type" value="Genomic_DNA"/>
</dbReference>
<dbReference type="SUPFAM" id="SSF52172">
    <property type="entry name" value="CheY-like"/>
    <property type="match status" value="1"/>
</dbReference>
<dbReference type="InterPro" id="IPR050595">
    <property type="entry name" value="Bact_response_regulator"/>
</dbReference>
<keyword evidence="1 2" id="KW-0597">Phosphoprotein</keyword>
<dbReference type="InterPro" id="IPR001789">
    <property type="entry name" value="Sig_transdc_resp-reg_receiver"/>
</dbReference>
<protein>
    <submittedName>
        <fullName evidence="4">Response regulator</fullName>
    </submittedName>
</protein>
<dbReference type="InterPro" id="IPR011006">
    <property type="entry name" value="CheY-like_superfamily"/>
</dbReference>
<evidence type="ECO:0000256" key="2">
    <source>
        <dbReference type="PROSITE-ProRule" id="PRU00169"/>
    </source>
</evidence>
<reference evidence="5" key="1">
    <citation type="journal article" date="2019" name="Int. J. Syst. Evol. Microbiol.">
        <title>The Global Catalogue of Microorganisms (GCM) 10K type strain sequencing project: providing services to taxonomists for standard genome sequencing and annotation.</title>
        <authorList>
            <consortium name="The Broad Institute Genomics Platform"/>
            <consortium name="The Broad Institute Genome Sequencing Center for Infectious Disease"/>
            <person name="Wu L."/>
            <person name="Ma J."/>
        </authorList>
    </citation>
    <scope>NUCLEOTIDE SEQUENCE [LARGE SCALE GENOMIC DNA]</scope>
    <source>
        <strain evidence="5">CGMCC 4.5798</strain>
    </source>
</reference>
<dbReference type="PROSITE" id="PS50110">
    <property type="entry name" value="RESPONSE_REGULATORY"/>
    <property type="match status" value="1"/>
</dbReference>
<proteinExistence type="predicted"/>
<name>A0ABW0RWN1_9BURK</name>
<comment type="caution">
    <text evidence="4">The sequence shown here is derived from an EMBL/GenBank/DDBJ whole genome shotgun (WGS) entry which is preliminary data.</text>
</comment>
<dbReference type="Pfam" id="PF00072">
    <property type="entry name" value="Response_reg"/>
    <property type="match status" value="1"/>
</dbReference>
<keyword evidence="5" id="KW-1185">Reference proteome</keyword>
<evidence type="ECO:0000259" key="3">
    <source>
        <dbReference type="PROSITE" id="PS50110"/>
    </source>
</evidence>